<dbReference type="PANTHER" id="PTHR11161">
    <property type="entry name" value="O-ACYLTRANSFERASE"/>
    <property type="match status" value="1"/>
</dbReference>
<feature type="transmembrane region" description="Helical" evidence="1">
    <location>
        <begin position="170"/>
        <end position="188"/>
    </location>
</feature>
<dbReference type="InterPro" id="IPR052728">
    <property type="entry name" value="O2_lipid_transport_reg"/>
</dbReference>
<dbReference type="AlphaFoldDB" id="A0AAN5I7Q3"/>
<keyword evidence="4" id="KW-1185">Reference proteome</keyword>
<feature type="non-terminal residue" evidence="3">
    <location>
        <position position="1"/>
    </location>
</feature>
<evidence type="ECO:0000313" key="3">
    <source>
        <dbReference type="EMBL" id="GMR55588.1"/>
    </source>
</evidence>
<dbReference type="Pfam" id="PF01757">
    <property type="entry name" value="Acyl_transf_3"/>
    <property type="match status" value="1"/>
</dbReference>
<feature type="transmembrane region" description="Helical" evidence="1">
    <location>
        <begin position="89"/>
        <end position="110"/>
    </location>
</feature>
<sequence>LQKVHKDPAHARSLHNWILYYKRRWLRLAPTYLLFIGFYVAWIPRMHGAYASANPEVMYQAVKNCEENWWMNILFINNFISMNDMCYGITWYLSVDMQFYWIAPLFLIALHYSWKSGVASAVFGIILSASSIIFLIVHFDLPAMGFNTFMAPGDMAELRLNFLNYVYVKPWTRCIPYLVGILSGYLIVQVEKKNISIRRPKTKYLLVCWMLATAAALVHVFGVYNYIRDTSTWGVALRSIYAAYSRIGSTAAVAWVVIACSFDWAGPVKAILEHPLWRPLGRLSFCTYLVHYFVLLV</sequence>
<dbReference type="Proteomes" id="UP001328107">
    <property type="component" value="Unassembled WGS sequence"/>
</dbReference>
<feature type="non-terminal residue" evidence="3">
    <location>
        <position position="297"/>
    </location>
</feature>
<accession>A0AAN5I7Q3</accession>
<keyword evidence="1" id="KW-0472">Membrane</keyword>
<keyword evidence="1" id="KW-0812">Transmembrane</keyword>
<evidence type="ECO:0000256" key="1">
    <source>
        <dbReference type="SAM" id="Phobius"/>
    </source>
</evidence>
<proteinExistence type="predicted"/>
<evidence type="ECO:0000313" key="4">
    <source>
        <dbReference type="Proteomes" id="UP001328107"/>
    </source>
</evidence>
<feature type="transmembrane region" description="Helical" evidence="1">
    <location>
        <begin position="204"/>
        <end position="227"/>
    </location>
</feature>
<dbReference type="EMBL" id="BTRK01000005">
    <property type="protein sequence ID" value="GMR55588.1"/>
    <property type="molecule type" value="Genomic_DNA"/>
</dbReference>
<organism evidence="3 4">
    <name type="scientific">Pristionchus mayeri</name>
    <dbReference type="NCBI Taxonomy" id="1317129"/>
    <lineage>
        <taxon>Eukaryota</taxon>
        <taxon>Metazoa</taxon>
        <taxon>Ecdysozoa</taxon>
        <taxon>Nematoda</taxon>
        <taxon>Chromadorea</taxon>
        <taxon>Rhabditida</taxon>
        <taxon>Rhabditina</taxon>
        <taxon>Diplogasteromorpha</taxon>
        <taxon>Diplogasteroidea</taxon>
        <taxon>Neodiplogasteridae</taxon>
        <taxon>Pristionchus</taxon>
    </lineage>
</organism>
<keyword evidence="1" id="KW-1133">Transmembrane helix</keyword>
<comment type="caution">
    <text evidence="3">The sequence shown here is derived from an EMBL/GenBank/DDBJ whole genome shotgun (WGS) entry which is preliminary data.</text>
</comment>
<reference evidence="4" key="1">
    <citation type="submission" date="2022-10" db="EMBL/GenBank/DDBJ databases">
        <title>Genome assembly of Pristionchus species.</title>
        <authorList>
            <person name="Yoshida K."/>
            <person name="Sommer R.J."/>
        </authorList>
    </citation>
    <scope>NUCLEOTIDE SEQUENCE [LARGE SCALE GENOMIC DNA]</scope>
    <source>
        <strain evidence="4">RS5460</strain>
    </source>
</reference>
<gene>
    <name evidence="3" type="ORF">PMAYCL1PPCAC_25783</name>
</gene>
<feature type="transmembrane region" description="Helical" evidence="1">
    <location>
        <begin position="117"/>
        <end position="139"/>
    </location>
</feature>
<feature type="transmembrane region" description="Helical" evidence="1">
    <location>
        <begin position="25"/>
        <end position="43"/>
    </location>
</feature>
<feature type="transmembrane region" description="Helical" evidence="1">
    <location>
        <begin position="247"/>
        <end position="264"/>
    </location>
</feature>
<evidence type="ECO:0000259" key="2">
    <source>
        <dbReference type="Pfam" id="PF01757"/>
    </source>
</evidence>
<dbReference type="PANTHER" id="PTHR11161:SF0">
    <property type="entry name" value="O-ACYLTRANSFERASE LIKE PROTEIN"/>
    <property type="match status" value="1"/>
</dbReference>
<protein>
    <recommendedName>
        <fullName evidence="2">Acyltransferase 3 domain-containing protein</fullName>
    </recommendedName>
</protein>
<name>A0AAN5I7Q3_9BILA</name>
<feature type="domain" description="Acyltransferase 3" evidence="2">
    <location>
        <begin position="15"/>
        <end position="296"/>
    </location>
</feature>
<dbReference type="InterPro" id="IPR002656">
    <property type="entry name" value="Acyl_transf_3_dom"/>
</dbReference>
<dbReference type="GO" id="GO:0016747">
    <property type="term" value="F:acyltransferase activity, transferring groups other than amino-acyl groups"/>
    <property type="evidence" value="ECO:0007669"/>
    <property type="project" value="InterPro"/>
</dbReference>